<evidence type="ECO:0000313" key="3">
    <source>
        <dbReference type="Proteomes" id="UP000484988"/>
    </source>
</evidence>
<sequence length="72" mass="7414">MLREVGLGWGGTGAGAGADALGWWRGERQGVRAGRERRRAAPAGGGAGCQRQRLTSTFSSTPRASGTRTAAE</sequence>
<protein>
    <submittedName>
        <fullName evidence="2">Uncharacterized protein</fullName>
    </submittedName>
</protein>
<comment type="caution">
    <text evidence="2">The sequence shown here is derived from an EMBL/GenBank/DDBJ whole genome shotgun (WGS) entry which is preliminary data.</text>
</comment>
<reference evidence="2 3" key="1">
    <citation type="submission" date="2020-02" db="EMBL/GenBank/DDBJ databases">
        <title>Whole Genome Shotgun Sequence of Streptomyces sp. strain CWH03.</title>
        <authorList>
            <person name="Dohra H."/>
            <person name="Kodani S."/>
            <person name="Yamamura H."/>
        </authorList>
    </citation>
    <scope>NUCLEOTIDE SEQUENCE [LARGE SCALE GENOMIC DNA]</scope>
    <source>
        <strain evidence="2 3">CWH03</strain>
    </source>
</reference>
<dbReference type="AlphaFoldDB" id="A0A6A0AZ68"/>
<evidence type="ECO:0000313" key="2">
    <source>
        <dbReference type="EMBL" id="GFH37631.1"/>
    </source>
</evidence>
<accession>A0A6A0AZ68</accession>
<dbReference type="EMBL" id="BLLG01000011">
    <property type="protein sequence ID" value="GFH37631.1"/>
    <property type="molecule type" value="Genomic_DNA"/>
</dbReference>
<feature type="region of interest" description="Disordered" evidence="1">
    <location>
        <begin position="30"/>
        <end position="72"/>
    </location>
</feature>
<organism evidence="2 3">
    <name type="scientific">Streptomyces pacificus</name>
    <dbReference type="NCBI Taxonomy" id="2705029"/>
    <lineage>
        <taxon>Bacteria</taxon>
        <taxon>Bacillati</taxon>
        <taxon>Actinomycetota</taxon>
        <taxon>Actinomycetes</taxon>
        <taxon>Kitasatosporales</taxon>
        <taxon>Streptomycetaceae</taxon>
        <taxon>Streptomyces</taxon>
    </lineage>
</organism>
<feature type="compositionally biased region" description="Polar residues" evidence="1">
    <location>
        <begin position="54"/>
        <end position="72"/>
    </location>
</feature>
<evidence type="ECO:0000256" key="1">
    <source>
        <dbReference type="SAM" id="MobiDB-lite"/>
    </source>
</evidence>
<dbReference type="Proteomes" id="UP000484988">
    <property type="component" value="Unassembled WGS sequence"/>
</dbReference>
<keyword evidence="3" id="KW-1185">Reference proteome</keyword>
<proteinExistence type="predicted"/>
<name>A0A6A0AZ68_9ACTN</name>
<gene>
    <name evidence="2" type="ORF">SCWH03_38690</name>
</gene>